<keyword evidence="6" id="KW-0378">Hydrolase</keyword>
<feature type="domain" description="DUF8040" evidence="10">
    <location>
        <begin position="45"/>
        <end position="132"/>
    </location>
</feature>
<dbReference type="InterPro" id="IPR058353">
    <property type="entry name" value="DUF8040"/>
</dbReference>
<dbReference type="Pfam" id="PF13359">
    <property type="entry name" value="DDE_Tnp_4"/>
    <property type="match status" value="1"/>
</dbReference>
<dbReference type="OrthoDB" id="2430314at2759"/>
<dbReference type="GO" id="GO:0005634">
    <property type="term" value="C:nucleus"/>
    <property type="evidence" value="ECO:0007669"/>
    <property type="project" value="UniProtKB-SubCell"/>
</dbReference>
<evidence type="ECO:0000256" key="1">
    <source>
        <dbReference type="ARBA" id="ARBA00001968"/>
    </source>
</evidence>
<name>A0A8H7DGF0_9AGAR</name>
<comment type="caution">
    <text evidence="11">The sequence shown here is derived from an EMBL/GenBank/DDBJ whole genome shotgun (WGS) entry which is preliminary data.</text>
</comment>
<keyword evidence="4" id="KW-0540">Nuclease</keyword>
<keyword evidence="8" id="KW-1133">Transmembrane helix</keyword>
<dbReference type="GO" id="GO:0016787">
    <property type="term" value="F:hydrolase activity"/>
    <property type="evidence" value="ECO:0007669"/>
    <property type="project" value="UniProtKB-KW"/>
</dbReference>
<dbReference type="InterPro" id="IPR045249">
    <property type="entry name" value="HARBI1-like"/>
</dbReference>
<dbReference type="GO" id="GO:0004518">
    <property type="term" value="F:nuclease activity"/>
    <property type="evidence" value="ECO:0007669"/>
    <property type="project" value="UniProtKB-KW"/>
</dbReference>
<evidence type="ECO:0000259" key="9">
    <source>
        <dbReference type="Pfam" id="PF13359"/>
    </source>
</evidence>
<dbReference type="PANTHER" id="PTHR22930:SF251">
    <property type="entry name" value="DDE TNP4 DOMAIN-CONTAINING PROTEIN"/>
    <property type="match status" value="1"/>
</dbReference>
<sequence>MPPHDTDPQERMRWVASIIAVLLQYIVLGVMMHIAPQYIKEDLHTSALSGRAWLNELLVGHPDRIYIALGMRQHVFLALVFQIHALGYMEAQTAQIGLDESLAIFLYTCVTGLAIDHVAERFQHSHTKISQKSLTSCHHLNSIQNMFASQQPMTLLLRRYVRIQSGGHTFGMCWVLSMELILIVPHRQKSFIRHAIGKGVTQNCLAAVSFDMRFLFFFSGWDGCASDASMYNNARLAGFAIPPGKCYLADAGFGICDALLIPYRSTWYHLAEWARWAQHSQNFKELYNLRHASARNVVERIFGVVKHRWTILTRAPHYNMAAQSKIPSALIALHNFILEHDETDLNRWIGKEKALDNLMGVYCDDEIDFGRLATSLNVTPVEKRCAEGAQDQIAQAMWDDYQQYLADQMQVDHDYYGDMQVEAVD</sequence>
<feature type="domain" description="DDE Tnp4" evidence="9">
    <location>
        <begin position="201"/>
        <end position="335"/>
    </location>
</feature>
<comment type="cofactor">
    <cofactor evidence="1">
        <name>a divalent metal cation</name>
        <dbReference type="ChEBI" id="CHEBI:60240"/>
    </cofactor>
</comment>
<dbReference type="InterPro" id="IPR027806">
    <property type="entry name" value="HARBI1_dom"/>
</dbReference>
<comment type="subcellular location">
    <subcellularLocation>
        <location evidence="2">Nucleus</location>
    </subcellularLocation>
</comment>
<dbReference type="PANTHER" id="PTHR22930">
    <property type="match status" value="1"/>
</dbReference>
<evidence type="ECO:0000313" key="12">
    <source>
        <dbReference type="Proteomes" id="UP000620124"/>
    </source>
</evidence>
<accession>A0A8H7DGF0</accession>
<dbReference type="GO" id="GO:0046872">
    <property type="term" value="F:metal ion binding"/>
    <property type="evidence" value="ECO:0007669"/>
    <property type="project" value="UniProtKB-KW"/>
</dbReference>
<keyword evidence="5" id="KW-0479">Metal-binding</keyword>
<evidence type="ECO:0000256" key="6">
    <source>
        <dbReference type="ARBA" id="ARBA00022801"/>
    </source>
</evidence>
<evidence type="ECO:0000256" key="3">
    <source>
        <dbReference type="ARBA" id="ARBA00006958"/>
    </source>
</evidence>
<evidence type="ECO:0000256" key="2">
    <source>
        <dbReference type="ARBA" id="ARBA00004123"/>
    </source>
</evidence>
<protein>
    <submittedName>
        <fullName evidence="11">Putative nuclease HARBI1-like protein</fullName>
    </submittedName>
</protein>
<dbReference type="Pfam" id="PF26138">
    <property type="entry name" value="DUF8040"/>
    <property type="match status" value="1"/>
</dbReference>
<evidence type="ECO:0000256" key="8">
    <source>
        <dbReference type="SAM" id="Phobius"/>
    </source>
</evidence>
<gene>
    <name evidence="11" type="ORF">MVEN_00078500</name>
</gene>
<evidence type="ECO:0000259" key="10">
    <source>
        <dbReference type="Pfam" id="PF26138"/>
    </source>
</evidence>
<keyword evidence="8" id="KW-0472">Membrane</keyword>
<evidence type="ECO:0000256" key="5">
    <source>
        <dbReference type="ARBA" id="ARBA00022723"/>
    </source>
</evidence>
<evidence type="ECO:0000256" key="7">
    <source>
        <dbReference type="ARBA" id="ARBA00023242"/>
    </source>
</evidence>
<evidence type="ECO:0000313" key="11">
    <source>
        <dbReference type="EMBL" id="KAF7372192.1"/>
    </source>
</evidence>
<proteinExistence type="inferred from homology"/>
<evidence type="ECO:0000256" key="4">
    <source>
        <dbReference type="ARBA" id="ARBA00022722"/>
    </source>
</evidence>
<organism evidence="11 12">
    <name type="scientific">Mycena venus</name>
    <dbReference type="NCBI Taxonomy" id="2733690"/>
    <lineage>
        <taxon>Eukaryota</taxon>
        <taxon>Fungi</taxon>
        <taxon>Dikarya</taxon>
        <taxon>Basidiomycota</taxon>
        <taxon>Agaricomycotina</taxon>
        <taxon>Agaricomycetes</taxon>
        <taxon>Agaricomycetidae</taxon>
        <taxon>Agaricales</taxon>
        <taxon>Marasmiineae</taxon>
        <taxon>Mycenaceae</taxon>
        <taxon>Mycena</taxon>
    </lineage>
</organism>
<keyword evidence="12" id="KW-1185">Reference proteome</keyword>
<feature type="transmembrane region" description="Helical" evidence="8">
    <location>
        <begin position="12"/>
        <end position="35"/>
    </location>
</feature>
<dbReference type="AlphaFoldDB" id="A0A8H7DGF0"/>
<reference evidence="11" key="1">
    <citation type="submission" date="2020-05" db="EMBL/GenBank/DDBJ databases">
        <title>Mycena genomes resolve the evolution of fungal bioluminescence.</title>
        <authorList>
            <person name="Tsai I.J."/>
        </authorList>
    </citation>
    <scope>NUCLEOTIDE SEQUENCE</scope>
    <source>
        <strain evidence="11">CCC161011</strain>
    </source>
</reference>
<keyword evidence="7" id="KW-0539">Nucleus</keyword>
<keyword evidence="8" id="KW-0812">Transmembrane</keyword>
<dbReference type="Proteomes" id="UP000620124">
    <property type="component" value="Unassembled WGS sequence"/>
</dbReference>
<dbReference type="EMBL" id="JACAZI010000001">
    <property type="protein sequence ID" value="KAF7372192.1"/>
    <property type="molecule type" value="Genomic_DNA"/>
</dbReference>
<comment type="similarity">
    <text evidence="3">Belongs to the HARBI1 family.</text>
</comment>